<dbReference type="EC" id="2.1.1.199" evidence="1"/>
<proteinExistence type="predicted"/>
<evidence type="ECO:0000313" key="2">
    <source>
        <dbReference type="Proteomes" id="UP000639396"/>
    </source>
</evidence>
<sequence>MGFLSVLSFAHKCVLERIRPGDTVVDATVGTGADTAFLCEAIGEKGALYAFDIQQKALDRASERIGRLPGVPHRLHLLLRSHAEMTETIPPEHHGQISAVMFNLGYLPGGDPQIITRPESTLPALDAAASLLKPGGIVTVVLYPGHEGGRGEADRVELWAETLPDSDYQAIIYRFTNKRGIAPYVIAVEKRKVYS</sequence>
<dbReference type="PANTHER" id="PTHR35276:SF1">
    <property type="entry name" value="TRNA (MNM(5)S(2)U34)-METHYLTRANSFERASE, CHLOROPLASTIC"/>
    <property type="match status" value="1"/>
</dbReference>
<keyword evidence="1" id="KW-0489">Methyltransferase</keyword>
<accession>A0A927GZW8</accession>
<dbReference type="Pfam" id="PF06962">
    <property type="entry name" value="rRNA_methylase"/>
    <property type="match status" value="1"/>
</dbReference>
<dbReference type="AlphaFoldDB" id="A0A927GZW8"/>
<comment type="caution">
    <text evidence="1">The sequence shown here is derived from an EMBL/GenBank/DDBJ whole genome shotgun (WGS) entry which is preliminary data.</text>
</comment>
<dbReference type="GO" id="GO:0008168">
    <property type="term" value="F:methyltransferase activity"/>
    <property type="evidence" value="ECO:0007669"/>
    <property type="project" value="UniProtKB-KW"/>
</dbReference>
<dbReference type="Gene3D" id="3.40.50.150">
    <property type="entry name" value="Vaccinia Virus protein VP39"/>
    <property type="match status" value="1"/>
</dbReference>
<keyword evidence="1" id="KW-0808">Transferase</keyword>
<name>A0A927GZW8_9BACL</name>
<dbReference type="SUPFAM" id="SSF53335">
    <property type="entry name" value="S-adenosyl-L-methionine-dependent methyltransferases"/>
    <property type="match status" value="1"/>
</dbReference>
<dbReference type="RefSeq" id="WP_190929066.1">
    <property type="nucleotide sequence ID" value="NZ_JACXJA010000020.1"/>
</dbReference>
<evidence type="ECO:0000313" key="1">
    <source>
        <dbReference type="EMBL" id="MBD2863431.1"/>
    </source>
</evidence>
<dbReference type="InterPro" id="IPR010719">
    <property type="entry name" value="MnmM_MeTrfase"/>
</dbReference>
<organism evidence="1 2">
    <name type="scientific">Paenibacillus oceani</name>
    <dbReference type="NCBI Taxonomy" id="2772510"/>
    <lineage>
        <taxon>Bacteria</taxon>
        <taxon>Bacillati</taxon>
        <taxon>Bacillota</taxon>
        <taxon>Bacilli</taxon>
        <taxon>Bacillales</taxon>
        <taxon>Paenibacillaceae</taxon>
        <taxon>Paenibacillus</taxon>
    </lineage>
</organism>
<protein>
    <submittedName>
        <fullName evidence="1">16S rRNA (Cytosine(1402)-N(4))-methyltransferase</fullName>
        <ecNumber evidence="1">2.1.1.199</ecNumber>
    </submittedName>
</protein>
<dbReference type="Proteomes" id="UP000639396">
    <property type="component" value="Unassembled WGS sequence"/>
</dbReference>
<dbReference type="CDD" id="cd02440">
    <property type="entry name" value="AdoMet_MTases"/>
    <property type="match status" value="1"/>
</dbReference>
<dbReference type="PANTHER" id="PTHR35276">
    <property type="entry name" value="S-ADENOSYL-L-METHIONINE-DEPENDENT METHYLTRANSFERASES SUPERFAMILY PROTEIN"/>
    <property type="match status" value="1"/>
</dbReference>
<gene>
    <name evidence="1" type="primary">mraW</name>
    <name evidence="1" type="ORF">IDH45_15670</name>
</gene>
<dbReference type="EMBL" id="JACXJA010000020">
    <property type="protein sequence ID" value="MBD2863431.1"/>
    <property type="molecule type" value="Genomic_DNA"/>
</dbReference>
<dbReference type="InterPro" id="IPR029063">
    <property type="entry name" value="SAM-dependent_MTases_sf"/>
</dbReference>
<dbReference type="GO" id="GO:0032259">
    <property type="term" value="P:methylation"/>
    <property type="evidence" value="ECO:0007669"/>
    <property type="project" value="UniProtKB-KW"/>
</dbReference>
<keyword evidence="2" id="KW-1185">Reference proteome</keyword>
<reference evidence="1" key="1">
    <citation type="submission" date="2020-09" db="EMBL/GenBank/DDBJ databases">
        <title>A novel bacterium of genus Paenibacillus, isolated from South China Sea.</title>
        <authorList>
            <person name="Huang H."/>
            <person name="Mo K."/>
            <person name="Hu Y."/>
        </authorList>
    </citation>
    <scope>NUCLEOTIDE SEQUENCE</scope>
    <source>
        <strain evidence="1">IB182363</strain>
    </source>
</reference>